<accession>A0ABQ3XDR8</accession>
<comment type="caution">
    <text evidence="2">The sequence shown here is derived from an EMBL/GenBank/DDBJ whole genome shotgun (WGS) entry which is preliminary data.</text>
</comment>
<dbReference type="Gene3D" id="3.40.50.1460">
    <property type="match status" value="1"/>
</dbReference>
<dbReference type="RefSeq" id="WP_203798474.1">
    <property type="nucleotide sequence ID" value="NZ_BAAAQE010000018.1"/>
</dbReference>
<evidence type="ECO:0000313" key="2">
    <source>
        <dbReference type="EMBL" id="GID56626.1"/>
    </source>
</evidence>
<gene>
    <name evidence="2" type="ORF">Aco03nite_050300</name>
</gene>
<dbReference type="PANTHER" id="PTHR48104">
    <property type="entry name" value="METACASPASE-4"/>
    <property type="match status" value="1"/>
</dbReference>
<sequence length="629" mass="68025">MARLFVLLIGIDRYLGVSPDLQGCGNDMDLAAGILRDRIAGDDLDLLELCDEQATRDAVISAFRRHLGQAGPDDTALFWFSGHGSTAPLPAELAHTEESGCAQTTVCFDSRTGDIPDLYDKELALLAAEVLAGGCLLVSIMDSCHSRSGMRDPDGEMRGELPPRLAPRLETPPALAALLPGLSRAGGLHQRHIALAACGEDEYANETYRGERPHGAFSWAISRALVRAGQRGTYHDVWSHARDLVTARYRRQSPALEAGDAGLRHREFLGGTLHPPAAAITMRRFRHVWEIDIGTLHGVDPGPQETRLAVHGVTPVREVRVVRAGTMRSTVEPIGWEPVPDVRYRMVLTEVPFPAVAVVTGSARVADDLLRSPHVRVLAAEDGAQADRLLRVDVTGNGDHWIRSADLERLAGPVPVAEVAGQVEHIARWTQIQKLANPNSGLADRVHLEIVPAEPGERVPPAGRPALPPGRVELHYLPDGTPPSVFVRLRNSGPVPLYFVLLDLTDRFRMDADLFDGAFVRGEWAAVAGRGGPITVSLPPDRKAVPGASVTDWLLLLASEEEFSAEPFHLPRLGETSALRSAPGGLRGVLGRLGMQAARREFTVPQEVAADWTTVMVEVRTSVPEGPPA</sequence>
<name>A0ABQ3XDR8_9ACTN</name>
<dbReference type="EMBL" id="BOMG01000060">
    <property type="protein sequence ID" value="GID56626.1"/>
    <property type="molecule type" value="Genomic_DNA"/>
</dbReference>
<dbReference type="Pfam" id="PF00656">
    <property type="entry name" value="Peptidase_C14"/>
    <property type="match status" value="1"/>
</dbReference>
<keyword evidence="3" id="KW-1185">Reference proteome</keyword>
<dbReference type="InterPro" id="IPR050452">
    <property type="entry name" value="Metacaspase"/>
</dbReference>
<dbReference type="Proteomes" id="UP000612282">
    <property type="component" value="Unassembled WGS sequence"/>
</dbReference>
<protein>
    <recommendedName>
        <fullName evidence="1">Peptidase C14 caspase domain-containing protein</fullName>
    </recommendedName>
</protein>
<proteinExistence type="predicted"/>
<reference evidence="2 3" key="1">
    <citation type="submission" date="2021-01" db="EMBL/GenBank/DDBJ databases">
        <title>Whole genome shotgun sequence of Actinoplanes couchii NBRC 106145.</title>
        <authorList>
            <person name="Komaki H."/>
            <person name="Tamura T."/>
        </authorList>
    </citation>
    <scope>NUCLEOTIDE SEQUENCE [LARGE SCALE GENOMIC DNA]</scope>
    <source>
        <strain evidence="2 3">NBRC 106145</strain>
    </source>
</reference>
<dbReference type="PANTHER" id="PTHR48104:SF30">
    <property type="entry name" value="METACASPASE-1"/>
    <property type="match status" value="1"/>
</dbReference>
<evidence type="ECO:0000313" key="3">
    <source>
        <dbReference type="Proteomes" id="UP000612282"/>
    </source>
</evidence>
<organism evidence="2 3">
    <name type="scientific">Actinoplanes couchii</name>
    <dbReference type="NCBI Taxonomy" id="403638"/>
    <lineage>
        <taxon>Bacteria</taxon>
        <taxon>Bacillati</taxon>
        <taxon>Actinomycetota</taxon>
        <taxon>Actinomycetes</taxon>
        <taxon>Micromonosporales</taxon>
        <taxon>Micromonosporaceae</taxon>
        <taxon>Actinoplanes</taxon>
    </lineage>
</organism>
<feature type="domain" description="Peptidase C14 caspase" evidence="1">
    <location>
        <begin position="5"/>
        <end position="258"/>
    </location>
</feature>
<dbReference type="InterPro" id="IPR011600">
    <property type="entry name" value="Pept_C14_caspase"/>
</dbReference>
<evidence type="ECO:0000259" key="1">
    <source>
        <dbReference type="Pfam" id="PF00656"/>
    </source>
</evidence>